<name>A0A0M3IDW0_ASCLU</name>
<evidence type="ECO:0000313" key="1">
    <source>
        <dbReference type="Proteomes" id="UP000036681"/>
    </source>
</evidence>
<protein>
    <submittedName>
        <fullName evidence="2">Aldedh domain-containing protein</fullName>
    </submittedName>
</protein>
<proteinExistence type="predicted"/>
<accession>A0A0M3IDW0</accession>
<reference evidence="2" key="1">
    <citation type="submission" date="2017-02" db="UniProtKB">
        <authorList>
            <consortium name="WormBaseParasite"/>
        </authorList>
    </citation>
    <scope>IDENTIFICATION</scope>
</reference>
<dbReference type="AlphaFoldDB" id="A0A0M3IDW0"/>
<evidence type="ECO:0000313" key="2">
    <source>
        <dbReference type="WBParaSite" id="ALUE_0001623801-mRNA-1"/>
    </source>
</evidence>
<dbReference type="WBParaSite" id="ALUE_0001623801-mRNA-1">
    <property type="protein sequence ID" value="ALUE_0001623801-mRNA-1"/>
    <property type="gene ID" value="ALUE_0001623801"/>
</dbReference>
<organism evidence="1 2">
    <name type="scientific">Ascaris lumbricoides</name>
    <name type="common">Giant roundworm</name>
    <dbReference type="NCBI Taxonomy" id="6252"/>
    <lineage>
        <taxon>Eukaryota</taxon>
        <taxon>Metazoa</taxon>
        <taxon>Ecdysozoa</taxon>
        <taxon>Nematoda</taxon>
        <taxon>Chromadorea</taxon>
        <taxon>Rhabditida</taxon>
        <taxon>Spirurina</taxon>
        <taxon>Ascaridomorpha</taxon>
        <taxon>Ascaridoidea</taxon>
        <taxon>Ascarididae</taxon>
        <taxon>Ascaris</taxon>
    </lineage>
</organism>
<sequence length="78" mass="8683">MLLENGTLYDEIVKGARMNAVNASLKIASTVDEMEPIGVVFAMYPNVVRGNSVPVCTSQVEYFNGLPAERQRRFLMTE</sequence>
<keyword evidence="1" id="KW-1185">Reference proteome</keyword>
<dbReference type="Proteomes" id="UP000036681">
    <property type="component" value="Unplaced"/>
</dbReference>